<dbReference type="InterPro" id="IPR009072">
    <property type="entry name" value="Histone-fold"/>
</dbReference>
<dbReference type="GO" id="GO:0003677">
    <property type="term" value="F:DNA binding"/>
    <property type="evidence" value="ECO:0007669"/>
    <property type="project" value="InterPro"/>
</dbReference>
<dbReference type="Pfam" id="PF00125">
    <property type="entry name" value="Histone"/>
    <property type="match status" value="1"/>
</dbReference>
<dbReference type="GO" id="GO:0046982">
    <property type="term" value="F:protein heterodimerization activity"/>
    <property type="evidence" value="ECO:0007669"/>
    <property type="project" value="InterPro"/>
</dbReference>
<dbReference type="GO" id="GO:0000786">
    <property type="term" value="C:nucleosome"/>
    <property type="evidence" value="ECO:0007669"/>
    <property type="project" value="UniProtKB-KW"/>
</dbReference>
<dbReference type="AlphaFoldDB" id="A0A8H7YJ84"/>
<comment type="subunit">
    <text evidence="4">The nucleosome is a histone octamer containing two molecules each of H2A, H2B, H3 and H4 assembled in one H3-H4 heterotetramer and two H2A-H2B heterodimers. The octamer wraps approximately 147 bp of DNA.</text>
</comment>
<protein>
    <recommendedName>
        <fullName evidence="5">Histone H3</fullName>
    </recommendedName>
</protein>
<dbReference type="PANTHER" id="PTHR11426">
    <property type="entry name" value="HISTONE H3"/>
    <property type="match status" value="1"/>
</dbReference>
<organism evidence="9 10">
    <name type="scientific">Ajellomyces capsulatus</name>
    <name type="common">Darling's disease fungus</name>
    <name type="synonym">Histoplasma capsulatum</name>
    <dbReference type="NCBI Taxonomy" id="5037"/>
    <lineage>
        <taxon>Eukaryota</taxon>
        <taxon>Fungi</taxon>
        <taxon>Dikarya</taxon>
        <taxon>Ascomycota</taxon>
        <taxon>Pezizomycotina</taxon>
        <taxon>Eurotiomycetes</taxon>
        <taxon>Eurotiomycetidae</taxon>
        <taxon>Onygenales</taxon>
        <taxon>Ajellomycetaceae</taxon>
        <taxon>Histoplasma</taxon>
    </lineage>
</organism>
<name>A0A8H7YJ84_AJECA</name>
<evidence type="ECO:0000256" key="4">
    <source>
        <dbReference type="ARBA" id="ARBA00011538"/>
    </source>
</evidence>
<dbReference type="Proteomes" id="UP000670092">
    <property type="component" value="Unassembled WGS sequence"/>
</dbReference>
<dbReference type="Gene3D" id="1.10.20.10">
    <property type="entry name" value="Histone, subunit A"/>
    <property type="match status" value="1"/>
</dbReference>
<evidence type="ECO:0000256" key="5">
    <source>
        <dbReference type="ARBA" id="ARBA00020835"/>
    </source>
</evidence>
<dbReference type="VEuPathDB" id="FungiDB:I7I52_04706"/>
<keyword evidence="6" id="KW-0158">Chromosome</keyword>
<keyword evidence="7" id="KW-0238">DNA-binding</keyword>
<evidence type="ECO:0000256" key="7">
    <source>
        <dbReference type="ARBA" id="ARBA00023269"/>
    </source>
</evidence>
<evidence type="ECO:0000256" key="3">
    <source>
        <dbReference type="ARBA" id="ARBA00010343"/>
    </source>
</evidence>
<dbReference type="InterPro" id="IPR007125">
    <property type="entry name" value="H2A/H2B/H3"/>
</dbReference>
<feature type="domain" description="Core Histone H2A/H2B/H3" evidence="8">
    <location>
        <begin position="64"/>
        <end position="146"/>
    </location>
</feature>
<dbReference type="OrthoDB" id="5406560at2759"/>
<comment type="caution">
    <text evidence="9">The sequence shown here is derived from an EMBL/GenBank/DDBJ whole genome shotgun (WGS) entry which is preliminary data.</text>
</comment>
<gene>
    <name evidence="9" type="ORF">I7I52_04706</name>
</gene>
<dbReference type="GO" id="GO:0030527">
    <property type="term" value="F:structural constituent of chromatin"/>
    <property type="evidence" value="ECO:0007669"/>
    <property type="project" value="InterPro"/>
</dbReference>
<evidence type="ECO:0000256" key="6">
    <source>
        <dbReference type="ARBA" id="ARBA00022454"/>
    </source>
</evidence>
<comment type="subcellular location">
    <subcellularLocation>
        <location evidence="2">Chromosome</location>
    </subcellularLocation>
</comment>
<evidence type="ECO:0000256" key="2">
    <source>
        <dbReference type="ARBA" id="ARBA00004286"/>
    </source>
</evidence>
<evidence type="ECO:0000259" key="8">
    <source>
        <dbReference type="Pfam" id="PF00125"/>
    </source>
</evidence>
<sequence>MARDKGIPRQRVMPTTAAARKAAYEQRVAEWEAAWAHHHERHPNARRAVWEVRNPRPRMKKVDKQKAIREIRYYQKSGDLIFSKAAFARLVREIDGGQYRFQRSALDALQVAAETTLVTLFECGLKAMIHRGRVTLTVRDTRLVVEIAQGLGSKFFGDYRLAK</sequence>
<dbReference type="SMART" id="SM00428">
    <property type="entry name" value="H3"/>
    <property type="match status" value="1"/>
</dbReference>
<comment type="function">
    <text evidence="1">Core component of nucleosome. Nucleosomes wrap and compact DNA into chromatin, limiting DNA accessibility to the cellular machineries which require DNA as a template. Histones thereby play a central role in transcription regulation, DNA repair, DNA replication and chromosomal stability. DNA accessibility is regulated via a complex set of post-translational modifications of histones, also called histone code, and nucleosome remodeling.</text>
</comment>
<comment type="similarity">
    <text evidence="3">Belongs to the histone H3 family.</text>
</comment>
<evidence type="ECO:0000313" key="9">
    <source>
        <dbReference type="EMBL" id="KAG5293409.1"/>
    </source>
</evidence>
<keyword evidence="7" id="KW-0544">Nucleosome core</keyword>
<accession>A0A8H7YJ84</accession>
<dbReference type="InterPro" id="IPR000164">
    <property type="entry name" value="Histone_H3/CENP-A"/>
</dbReference>
<dbReference type="EMBL" id="JAEVHI010000004">
    <property type="protein sequence ID" value="KAG5293409.1"/>
    <property type="molecule type" value="Genomic_DNA"/>
</dbReference>
<evidence type="ECO:0000256" key="1">
    <source>
        <dbReference type="ARBA" id="ARBA00002001"/>
    </source>
</evidence>
<dbReference type="SUPFAM" id="SSF47113">
    <property type="entry name" value="Histone-fold"/>
    <property type="match status" value="1"/>
</dbReference>
<reference evidence="9 10" key="1">
    <citation type="submission" date="2021-01" db="EMBL/GenBank/DDBJ databases">
        <title>Chromosome-level genome assembly of a human fungal pathogen reveals clustering of transcriptionally co-regulated genes.</title>
        <authorList>
            <person name="Voorhies M."/>
            <person name="Cohen S."/>
            <person name="Shea T.P."/>
            <person name="Petrus S."/>
            <person name="Munoz J.F."/>
            <person name="Poplawski S."/>
            <person name="Goldman W.E."/>
            <person name="Michael T."/>
            <person name="Cuomo C.A."/>
            <person name="Sil A."/>
            <person name="Beyhan S."/>
        </authorList>
    </citation>
    <scope>NUCLEOTIDE SEQUENCE [LARGE SCALE GENOMIC DNA]</scope>
    <source>
        <strain evidence="9 10">G184AR</strain>
    </source>
</reference>
<evidence type="ECO:0000313" key="10">
    <source>
        <dbReference type="Proteomes" id="UP000670092"/>
    </source>
</evidence>
<proteinExistence type="inferred from homology"/>